<sequence length="196" mass="19972">MSGADGCEGCCRLSRGTRGSLNKHVRLLVVAGAGVVLAGLPACGSGGSGSTGHAPTTKSGGVAMEKFDPCGFFRPAELTSWGLSAQGKEFAPVSFEPGCRWQGEQMSLTFQKNVDETVASYEKSGNWERYDKKTIGGRSAAVANVPGGGSTGGCNVLVDAGGGVAIYGVSGRFDDSVDACGEVEKIVGQSASRLPE</sequence>
<organism evidence="1 2">
    <name type="scientific">Saccharopolyspora elongata</name>
    <dbReference type="NCBI Taxonomy" id="2530387"/>
    <lineage>
        <taxon>Bacteria</taxon>
        <taxon>Bacillati</taxon>
        <taxon>Actinomycetota</taxon>
        <taxon>Actinomycetes</taxon>
        <taxon>Pseudonocardiales</taxon>
        <taxon>Pseudonocardiaceae</taxon>
        <taxon>Saccharopolyspora</taxon>
    </lineage>
</organism>
<dbReference type="AlphaFoldDB" id="A0A4R4Z6G0"/>
<name>A0A4R4Z6G0_9PSEU</name>
<dbReference type="RefSeq" id="WP_132483268.1">
    <property type="nucleotide sequence ID" value="NZ_SMKW01000008.1"/>
</dbReference>
<evidence type="ECO:0000313" key="2">
    <source>
        <dbReference type="Proteomes" id="UP000294947"/>
    </source>
</evidence>
<protein>
    <submittedName>
        <fullName evidence="1">DUF3558 domain-containing protein</fullName>
    </submittedName>
</protein>
<comment type="caution">
    <text evidence="1">The sequence shown here is derived from an EMBL/GenBank/DDBJ whole genome shotgun (WGS) entry which is preliminary data.</text>
</comment>
<dbReference type="Pfam" id="PF12079">
    <property type="entry name" value="DUF3558"/>
    <property type="match status" value="1"/>
</dbReference>
<dbReference type="EMBL" id="SMKW01000008">
    <property type="protein sequence ID" value="TDD53693.1"/>
    <property type="molecule type" value="Genomic_DNA"/>
</dbReference>
<dbReference type="InterPro" id="IPR024520">
    <property type="entry name" value="DUF3558"/>
</dbReference>
<keyword evidence="2" id="KW-1185">Reference proteome</keyword>
<reference evidence="1 2" key="1">
    <citation type="submission" date="2019-03" db="EMBL/GenBank/DDBJ databases">
        <title>Draft genome sequences of novel Actinobacteria.</title>
        <authorList>
            <person name="Sahin N."/>
            <person name="Ay H."/>
            <person name="Saygin H."/>
        </authorList>
    </citation>
    <scope>NUCLEOTIDE SEQUENCE [LARGE SCALE GENOMIC DNA]</scope>
    <source>
        <strain evidence="1 2">7K502</strain>
    </source>
</reference>
<dbReference type="OrthoDB" id="3691894at2"/>
<gene>
    <name evidence="1" type="ORF">E1288_09270</name>
</gene>
<evidence type="ECO:0000313" key="1">
    <source>
        <dbReference type="EMBL" id="TDD53693.1"/>
    </source>
</evidence>
<accession>A0A4R4Z6G0</accession>
<dbReference type="Proteomes" id="UP000294947">
    <property type="component" value="Unassembled WGS sequence"/>
</dbReference>
<proteinExistence type="predicted"/>